<protein>
    <recommendedName>
        <fullName evidence="2">Coenzyme F390 synthetase</fullName>
    </recommendedName>
</protein>
<dbReference type="PANTHER" id="PTHR36932">
    <property type="entry name" value="CAPSULAR POLYSACCHARIDE BIOSYNTHESIS PROTEIN"/>
    <property type="match status" value="1"/>
</dbReference>
<dbReference type="SUPFAM" id="SSF56801">
    <property type="entry name" value="Acetyl-CoA synthetase-like"/>
    <property type="match status" value="1"/>
</dbReference>
<proteinExistence type="predicted"/>
<organism evidence="1">
    <name type="scientific">uncultured Gemmatimonadota bacterium</name>
    <dbReference type="NCBI Taxonomy" id="203437"/>
    <lineage>
        <taxon>Bacteria</taxon>
        <taxon>Pseudomonadati</taxon>
        <taxon>Gemmatimonadota</taxon>
        <taxon>environmental samples</taxon>
    </lineage>
</organism>
<dbReference type="PANTHER" id="PTHR36932:SF1">
    <property type="entry name" value="CAPSULAR POLYSACCHARIDE BIOSYNTHESIS PROTEIN"/>
    <property type="match status" value="1"/>
</dbReference>
<name>A0A6J4M8W5_9BACT</name>
<dbReference type="Gene3D" id="3.40.50.12780">
    <property type="entry name" value="N-terminal domain of ligase-like"/>
    <property type="match status" value="1"/>
</dbReference>
<sequence>MSAVVPTGGLYADRRAWLKDRYAHPGLRRYWPGVLGMDALSRAELLALREERLAGLIAHAVAHVPFYRRWLAESGMSANAVGLGDLPVVTKDAYRAKLEDFQSDAYPVKEMVANKTSGSSGEPFRFRRHARSLDYSYACMWRSLLRHGIRIGERRGRVWGRSFHFNATPAAIRRVQRRHAVRDWMNNSVGIDAYSLTPENVAQAVAKLRAARPVYLHGYVSALYVIARHLLDTGGGFHDLRLRAAVTESEKLYPFQKEAMEAAFGCPVLEFYGSVELGAIAQTDPRGDLLVNDDMYIVEALPGGEAVVTDLFSHAYPFLRYQLGDLVQLASRPATGLPYSVLEQVVGRTTDLIPLRGGGFVHGVALAHVIDHHLALVQKYQIHQEAMDRFAVRLVTRAPLPPPVRERIVADLAGLVGPGAQIDVHEVDHIAPAASGKFRWVMSDVAQR</sequence>
<evidence type="ECO:0008006" key="2">
    <source>
        <dbReference type="Google" id="ProtNLM"/>
    </source>
</evidence>
<dbReference type="InterPro" id="IPR053158">
    <property type="entry name" value="CapK_Type1_Caps_Biosynth"/>
</dbReference>
<dbReference type="EMBL" id="CADCTW010000176">
    <property type="protein sequence ID" value="CAA9351980.1"/>
    <property type="molecule type" value="Genomic_DNA"/>
</dbReference>
<dbReference type="AlphaFoldDB" id="A0A6J4M8W5"/>
<evidence type="ECO:0000313" key="1">
    <source>
        <dbReference type="EMBL" id="CAA9351980.1"/>
    </source>
</evidence>
<gene>
    <name evidence="1" type="ORF">AVDCRST_MAG68-3727</name>
</gene>
<dbReference type="InterPro" id="IPR042099">
    <property type="entry name" value="ANL_N_sf"/>
</dbReference>
<reference evidence="1" key="1">
    <citation type="submission" date="2020-02" db="EMBL/GenBank/DDBJ databases">
        <authorList>
            <person name="Meier V. D."/>
        </authorList>
    </citation>
    <scope>NUCLEOTIDE SEQUENCE</scope>
    <source>
        <strain evidence="1">AVDCRST_MAG68</strain>
    </source>
</reference>
<accession>A0A6J4M8W5</accession>